<dbReference type="AlphaFoldDB" id="A0A0K2VGC2"/>
<sequence length="48" mass="5492">MPLSHDITTAVLGRPSRNSFLSERRPRLNSLNHFFTVLWDGVSSHTKI</sequence>
<dbReference type="EMBL" id="HACA01032158">
    <property type="protein sequence ID" value="CDW49519.1"/>
    <property type="molecule type" value="Transcribed_RNA"/>
</dbReference>
<proteinExistence type="predicted"/>
<reference evidence="1" key="1">
    <citation type="submission" date="2014-05" db="EMBL/GenBank/DDBJ databases">
        <authorList>
            <person name="Chronopoulou M."/>
        </authorList>
    </citation>
    <scope>NUCLEOTIDE SEQUENCE</scope>
    <source>
        <tissue evidence="1">Whole organism</tissue>
    </source>
</reference>
<organism evidence="1">
    <name type="scientific">Lepeophtheirus salmonis</name>
    <name type="common">Salmon louse</name>
    <name type="synonym">Caligus salmonis</name>
    <dbReference type="NCBI Taxonomy" id="72036"/>
    <lineage>
        <taxon>Eukaryota</taxon>
        <taxon>Metazoa</taxon>
        <taxon>Ecdysozoa</taxon>
        <taxon>Arthropoda</taxon>
        <taxon>Crustacea</taxon>
        <taxon>Multicrustacea</taxon>
        <taxon>Hexanauplia</taxon>
        <taxon>Copepoda</taxon>
        <taxon>Siphonostomatoida</taxon>
        <taxon>Caligidae</taxon>
        <taxon>Lepeophtheirus</taxon>
    </lineage>
</organism>
<protein>
    <submittedName>
        <fullName evidence="1">Uncharacterized protein</fullName>
    </submittedName>
</protein>
<name>A0A0K2VGC2_LEPSM</name>
<accession>A0A0K2VGC2</accession>
<evidence type="ECO:0000313" key="1">
    <source>
        <dbReference type="EMBL" id="CDW49519.1"/>
    </source>
</evidence>